<accession>A0A8K0EUM8</accession>
<dbReference type="AlphaFoldDB" id="A0A8K0EUM8"/>
<evidence type="ECO:0000313" key="2">
    <source>
        <dbReference type="Proteomes" id="UP000838412"/>
    </source>
</evidence>
<organism evidence="1 2">
    <name type="scientific">Branchiostoma lanceolatum</name>
    <name type="common">Common lancelet</name>
    <name type="synonym">Amphioxus lanceolatum</name>
    <dbReference type="NCBI Taxonomy" id="7740"/>
    <lineage>
        <taxon>Eukaryota</taxon>
        <taxon>Metazoa</taxon>
        <taxon>Chordata</taxon>
        <taxon>Cephalochordata</taxon>
        <taxon>Leptocardii</taxon>
        <taxon>Amphioxiformes</taxon>
        <taxon>Branchiostomatidae</taxon>
        <taxon>Branchiostoma</taxon>
    </lineage>
</organism>
<evidence type="ECO:0000313" key="1">
    <source>
        <dbReference type="EMBL" id="CAH1266686.1"/>
    </source>
</evidence>
<dbReference type="Proteomes" id="UP000838412">
    <property type="component" value="Chromosome 6"/>
</dbReference>
<name>A0A8K0EUM8_BRALA</name>
<reference evidence="1" key="1">
    <citation type="submission" date="2022-01" db="EMBL/GenBank/DDBJ databases">
        <authorList>
            <person name="Braso-Vives M."/>
        </authorList>
    </citation>
    <scope>NUCLEOTIDE SEQUENCE</scope>
</reference>
<sequence length="88" mass="10121">MEMFPQTLGQYCWTWWEKSWLHIKMDCHQTYQTNQQSHSLTPLTHSPTASFHPNGGALEIDTSLLMCETHEQRKGLPTAVKSHGDIPL</sequence>
<dbReference type="EMBL" id="OV696691">
    <property type="protein sequence ID" value="CAH1266686.1"/>
    <property type="molecule type" value="Genomic_DNA"/>
</dbReference>
<protein>
    <submittedName>
        <fullName evidence="1">Hypp3513 protein</fullName>
    </submittedName>
</protein>
<gene>
    <name evidence="1" type="primary">Hypp3513</name>
    <name evidence="1" type="ORF">BLAG_LOCUS20236</name>
</gene>
<keyword evidence="2" id="KW-1185">Reference proteome</keyword>
<proteinExistence type="predicted"/>